<dbReference type="InterPro" id="IPR051313">
    <property type="entry name" value="Bact_iron-sidero_bind"/>
</dbReference>
<evidence type="ECO:0000256" key="5">
    <source>
        <dbReference type="SAM" id="MobiDB-lite"/>
    </source>
</evidence>
<evidence type="ECO:0000259" key="7">
    <source>
        <dbReference type="PROSITE" id="PS50983"/>
    </source>
</evidence>
<dbReference type="CDD" id="cd01146">
    <property type="entry name" value="FhuD"/>
    <property type="match status" value="1"/>
</dbReference>
<evidence type="ECO:0000256" key="6">
    <source>
        <dbReference type="SAM" id="SignalP"/>
    </source>
</evidence>
<dbReference type="NCBIfam" id="NF008501">
    <property type="entry name" value="PRK11411.1"/>
    <property type="match status" value="1"/>
</dbReference>
<evidence type="ECO:0000256" key="1">
    <source>
        <dbReference type="ARBA" id="ARBA00004196"/>
    </source>
</evidence>
<gene>
    <name evidence="8" type="primary">yfmC</name>
    <name evidence="8" type="ORF">GCM10022207_84910</name>
</gene>
<name>A0ABP7LLM5_9ACTN</name>
<accession>A0ABP7LLM5</accession>
<keyword evidence="9" id="KW-1185">Reference proteome</keyword>
<comment type="subcellular location">
    <subcellularLocation>
        <location evidence="1">Cell envelope</location>
    </subcellularLocation>
</comment>
<dbReference type="Pfam" id="PF01497">
    <property type="entry name" value="Peripla_BP_2"/>
    <property type="match status" value="1"/>
</dbReference>
<feature type="region of interest" description="Disordered" evidence="5">
    <location>
        <begin position="33"/>
        <end position="60"/>
    </location>
</feature>
<dbReference type="RefSeq" id="WP_345554145.1">
    <property type="nucleotide sequence ID" value="NZ_BAAAZA010000051.1"/>
</dbReference>
<dbReference type="SUPFAM" id="SSF53807">
    <property type="entry name" value="Helical backbone' metal receptor"/>
    <property type="match status" value="1"/>
</dbReference>
<evidence type="ECO:0000313" key="8">
    <source>
        <dbReference type="EMBL" id="GAA3902807.1"/>
    </source>
</evidence>
<dbReference type="PROSITE" id="PS50983">
    <property type="entry name" value="FE_B12_PBP"/>
    <property type="match status" value="1"/>
</dbReference>
<comment type="similarity">
    <text evidence="2">Belongs to the bacterial solute-binding protein 8 family.</text>
</comment>
<evidence type="ECO:0000256" key="3">
    <source>
        <dbReference type="ARBA" id="ARBA00022448"/>
    </source>
</evidence>
<reference evidence="9" key="1">
    <citation type="journal article" date="2019" name="Int. J. Syst. Evol. Microbiol.">
        <title>The Global Catalogue of Microorganisms (GCM) 10K type strain sequencing project: providing services to taxonomists for standard genome sequencing and annotation.</title>
        <authorList>
            <consortium name="The Broad Institute Genomics Platform"/>
            <consortium name="The Broad Institute Genome Sequencing Center for Infectious Disease"/>
            <person name="Wu L."/>
            <person name="Ma J."/>
        </authorList>
    </citation>
    <scope>NUCLEOTIDE SEQUENCE [LARGE SCALE GENOMIC DNA]</scope>
    <source>
        <strain evidence="9">JCM 16578</strain>
    </source>
</reference>
<feature type="chain" id="PRO_5045632366" evidence="6">
    <location>
        <begin position="35"/>
        <end position="346"/>
    </location>
</feature>
<dbReference type="PANTHER" id="PTHR30532">
    <property type="entry name" value="IRON III DICITRATE-BINDING PERIPLASMIC PROTEIN"/>
    <property type="match status" value="1"/>
</dbReference>
<dbReference type="InterPro" id="IPR002491">
    <property type="entry name" value="ABC_transptr_periplasmic_BD"/>
</dbReference>
<dbReference type="EMBL" id="BAAAZA010000051">
    <property type="protein sequence ID" value="GAA3902807.1"/>
    <property type="molecule type" value="Genomic_DNA"/>
</dbReference>
<proteinExistence type="inferred from homology"/>
<evidence type="ECO:0000256" key="4">
    <source>
        <dbReference type="ARBA" id="ARBA00022729"/>
    </source>
</evidence>
<protein>
    <submittedName>
        <fullName evidence="8">Fe(3+)-citrate ABC transporter substrate-binding protein YfmC</fullName>
    </submittedName>
</protein>
<evidence type="ECO:0000313" key="9">
    <source>
        <dbReference type="Proteomes" id="UP001501563"/>
    </source>
</evidence>
<keyword evidence="4 6" id="KW-0732">Signal</keyword>
<dbReference type="Proteomes" id="UP001501563">
    <property type="component" value="Unassembled WGS sequence"/>
</dbReference>
<dbReference type="PROSITE" id="PS51257">
    <property type="entry name" value="PROKAR_LIPOPROTEIN"/>
    <property type="match status" value="1"/>
</dbReference>
<comment type="caution">
    <text evidence="8">The sequence shown here is derived from an EMBL/GenBank/DDBJ whole genome shotgun (WGS) entry which is preliminary data.</text>
</comment>
<evidence type="ECO:0000256" key="2">
    <source>
        <dbReference type="ARBA" id="ARBA00008814"/>
    </source>
</evidence>
<feature type="domain" description="Fe/B12 periplasmic-binding" evidence="7">
    <location>
        <begin position="87"/>
        <end position="346"/>
    </location>
</feature>
<keyword evidence="3" id="KW-0813">Transport</keyword>
<sequence>MSRPFPLRSPRRSAATLGAALTLAVLTAACGGTAGSTGSAVKDDTAKGGGEAAAQPKAEANDAICGQNSRPIKHDLGTTTITGKPKRVVALEFSFVDALVNAGVKPIGIADDGKPDRIIKQLRDAVGDYTSVGLRQSPNLQVIKSLKPDLILADSQRDAALYKQLQKIAPTVALGSNAADYERVMQSEVVVGEAVGECDKMTAALDKHKKAMADLKAKIPADDKRRIVFAITYDKGVSAQTQRAFAPTVLRGLGLTTVPSTKGQDATLSMTLESMVTLAPEVLFMARNTPKTLSDQWQSSQLWKQIPSVKNNKTYVVDGNVWSKGRGTLAAELIAREATEKLFPAS</sequence>
<dbReference type="Gene3D" id="3.40.50.1980">
    <property type="entry name" value="Nitrogenase molybdenum iron protein domain"/>
    <property type="match status" value="2"/>
</dbReference>
<dbReference type="PANTHER" id="PTHR30532:SF29">
    <property type="entry name" value="FE(3+) DICITRATE-BINDING PERIPLASMIC PROTEIN"/>
    <property type="match status" value="1"/>
</dbReference>
<feature type="signal peptide" evidence="6">
    <location>
        <begin position="1"/>
        <end position="34"/>
    </location>
</feature>
<organism evidence="8 9">
    <name type="scientific">Streptomyces lannensis</name>
    <dbReference type="NCBI Taxonomy" id="766498"/>
    <lineage>
        <taxon>Bacteria</taxon>
        <taxon>Bacillati</taxon>
        <taxon>Actinomycetota</taxon>
        <taxon>Actinomycetes</taxon>
        <taxon>Kitasatosporales</taxon>
        <taxon>Streptomycetaceae</taxon>
        <taxon>Streptomyces</taxon>
    </lineage>
</organism>